<organism evidence="1 2">
    <name type="scientific">Dactylosporangium darangshiense</name>
    <dbReference type="NCBI Taxonomy" id="579108"/>
    <lineage>
        <taxon>Bacteria</taxon>
        <taxon>Bacillati</taxon>
        <taxon>Actinomycetota</taxon>
        <taxon>Actinomycetes</taxon>
        <taxon>Micromonosporales</taxon>
        <taxon>Micromonosporaceae</taxon>
        <taxon>Dactylosporangium</taxon>
    </lineage>
</organism>
<reference evidence="2" key="1">
    <citation type="journal article" date="2019" name="Int. J. Syst. Evol. Microbiol.">
        <title>The Global Catalogue of Microorganisms (GCM) 10K type strain sequencing project: providing services to taxonomists for standard genome sequencing and annotation.</title>
        <authorList>
            <consortium name="The Broad Institute Genomics Platform"/>
            <consortium name="The Broad Institute Genome Sequencing Center for Infectious Disease"/>
            <person name="Wu L."/>
            <person name="Ma J."/>
        </authorList>
    </citation>
    <scope>NUCLEOTIDE SEQUENCE [LARGE SCALE GENOMIC DNA]</scope>
    <source>
        <strain evidence="2">JCM 17441</strain>
    </source>
</reference>
<dbReference type="Proteomes" id="UP001500620">
    <property type="component" value="Unassembled WGS sequence"/>
</dbReference>
<dbReference type="Gene3D" id="2.60.120.330">
    <property type="entry name" value="B-lactam Antibiotic, Isopenicillin N Synthase, Chain"/>
    <property type="match status" value="1"/>
</dbReference>
<evidence type="ECO:0000313" key="1">
    <source>
        <dbReference type="EMBL" id="GAA4245022.1"/>
    </source>
</evidence>
<comment type="caution">
    <text evidence="1">The sequence shown here is derived from an EMBL/GenBank/DDBJ whole genome shotgun (WGS) entry which is preliminary data.</text>
</comment>
<sequence>MPVTETRHYKLPALAQTGFVTLPAFSGQLDPAEWERLHYLDWKSGGDTNFAVLASALGEDDPRGFWEHGLPDKDGVWTANASLAPTLRQWVQSVGARFGRVRIIKLAPSTDVETVIRQHLHLDDNNRLNPVDEGWVVRAWLNLTDDPDSYMILREDRDDPATEHRIALPLGAQFVVDTERLWHAAYHPGSQARYAMIASFESGPALEAWMEGRRAPRPVRQASPADFTTA</sequence>
<keyword evidence="2" id="KW-1185">Reference proteome</keyword>
<dbReference type="EMBL" id="BAABAT010000002">
    <property type="protein sequence ID" value="GAA4245022.1"/>
    <property type="molecule type" value="Genomic_DNA"/>
</dbReference>
<name>A0ABP8CYR1_9ACTN</name>
<evidence type="ECO:0000313" key="2">
    <source>
        <dbReference type="Proteomes" id="UP001500620"/>
    </source>
</evidence>
<dbReference type="RefSeq" id="WP_345121800.1">
    <property type="nucleotide sequence ID" value="NZ_BAABAT010000002.1"/>
</dbReference>
<dbReference type="InterPro" id="IPR027443">
    <property type="entry name" value="IPNS-like_sf"/>
</dbReference>
<gene>
    <name evidence="1" type="ORF">GCM10022255_010560</name>
</gene>
<protein>
    <submittedName>
        <fullName evidence="1">Uncharacterized protein</fullName>
    </submittedName>
</protein>
<proteinExistence type="predicted"/>
<accession>A0ABP8CYR1</accession>